<dbReference type="CDD" id="cd00565">
    <property type="entry name" value="Ubl_ThiS"/>
    <property type="match status" value="1"/>
</dbReference>
<dbReference type="NCBIfam" id="TIGR01683">
    <property type="entry name" value="thiS"/>
    <property type="match status" value="1"/>
</dbReference>
<dbReference type="Pfam" id="PF02597">
    <property type="entry name" value="ThiS"/>
    <property type="match status" value="1"/>
</dbReference>
<dbReference type="PANTHER" id="PTHR34472:SF1">
    <property type="entry name" value="SULFUR CARRIER PROTEIN THIS"/>
    <property type="match status" value="1"/>
</dbReference>
<dbReference type="STRING" id="37625.SAMN05660420_01316"/>
<evidence type="ECO:0000313" key="1">
    <source>
        <dbReference type="EMBL" id="SEA13024.1"/>
    </source>
</evidence>
<dbReference type="InterPro" id="IPR012675">
    <property type="entry name" value="Beta-grasp_dom_sf"/>
</dbReference>
<dbReference type="EMBL" id="FNQN01000003">
    <property type="protein sequence ID" value="SEA13024.1"/>
    <property type="molecule type" value="Genomic_DNA"/>
</dbReference>
<protein>
    <submittedName>
        <fullName evidence="1">Sulfur carrier protein</fullName>
    </submittedName>
</protein>
<dbReference type="Proteomes" id="UP000199409">
    <property type="component" value="Unassembled WGS sequence"/>
</dbReference>
<dbReference type="Gene3D" id="3.10.20.30">
    <property type="match status" value="1"/>
</dbReference>
<name>A0A1H3YPR0_9BACT</name>
<reference evidence="1 2" key="1">
    <citation type="submission" date="2016-10" db="EMBL/GenBank/DDBJ databases">
        <authorList>
            <person name="de Groot N.N."/>
        </authorList>
    </citation>
    <scope>NUCLEOTIDE SEQUENCE [LARGE SCALE GENOMIC DNA]</scope>
    <source>
        <strain evidence="1 2">DSM 7343</strain>
    </source>
</reference>
<dbReference type="InterPro" id="IPR003749">
    <property type="entry name" value="ThiS/MoaD-like"/>
</dbReference>
<sequence>MDLSINGQIKQYQDKITVEQLLRLSGISPGQVVIELNASILSPDLHNKTVLKHGDTIELIQFVGGG</sequence>
<dbReference type="SUPFAM" id="SSF54285">
    <property type="entry name" value="MoaD/ThiS"/>
    <property type="match status" value="1"/>
</dbReference>
<proteinExistence type="predicted"/>
<dbReference type="AlphaFoldDB" id="A0A1H3YPR0"/>
<accession>A0A1H3YPR0</accession>
<dbReference type="PANTHER" id="PTHR34472">
    <property type="entry name" value="SULFUR CARRIER PROTEIN THIS"/>
    <property type="match status" value="1"/>
</dbReference>
<dbReference type="InterPro" id="IPR016155">
    <property type="entry name" value="Mopterin_synth/thiamin_S_b"/>
</dbReference>
<evidence type="ECO:0000313" key="2">
    <source>
        <dbReference type="Proteomes" id="UP000199409"/>
    </source>
</evidence>
<gene>
    <name evidence="1" type="ORF">SAMN05660420_01316</name>
</gene>
<keyword evidence="2" id="KW-1185">Reference proteome</keyword>
<dbReference type="InterPro" id="IPR010035">
    <property type="entry name" value="Thi_S"/>
</dbReference>
<organism evidence="1 2">
    <name type="scientific">Desulfuromusa kysingii</name>
    <dbReference type="NCBI Taxonomy" id="37625"/>
    <lineage>
        <taxon>Bacteria</taxon>
        <taxon>Pseudomonadati</taxon>
        <taxon>Thermodesulfobacteriota</taxon>
        <taxon>Desulfuromonadia</taxon>
        <taxon>Desulfuromonadales</taxon>
        <taxon>Geopsychrobacteraceae</taxon>
        <taxon>Desulfuromusa</taxon>
    </lineage>
</organism>
<dbReference type="RefSeq" id="WP_175498285.1">
    <property type="nucleotide sequence ID" value="NZ_FNQN01000003.1"/>
</dbReference>